<name>A0ABP1C8L6_9GAMM</name>
<evidence type="ECO:0000256" key="1">
    <source>
        <dbReference type="SAM" id="MobiDB-lite"/>
    </source>
</evidence>
<reference evidence="2 3" key="1">
    <citation type="submission" date="2024-04" db="EMBL/GenBank/DDBJ databases">
        <authorList>
            <person name="Cremers G."/>
        </authorList>
    </citation>
    <scope>NUCLEOTIDE SEQUENCE [LARGE SCALE GENOMIC DNA]</scope>
    <source>
        <strain evidence="2">MeCH1-AG</strain>
    </source>
</reference>
<proteinExistence type="predicted"/>
<evidence type="ECO:0000313" key="3">
    <source>
        <dbReference type="Proteomes" id="UP001497493"/>
    </source>
</evidence>
<keyword evidence="3" id="KW-1185">Reference proteome</keyword>
<dbReference type="EMBL" id="OZ026884">
    <property type="protein sequence ID" value="CAL1240461.1"/>
    <property type="molecule type" value="Genomic_DNA"/>
</dbReference>
<sequence>MEKGWQRPERGACEVIPSGGLPGGFSESAKTPLPETAKQSPVRGGMGPSPEQPRNYVSLRILAHRHSFV</sequence>
<evidence type="ECO:0000313" key="2">
    <source>
        <dbReference type="EMBL" id="CAL1240461.1"/>
    </source>
</evidence>
<feature type="compositionally biased region" description="Basic and acidic residues" evidence="1">
    <location>
        <begin position="1"/>
        <end position="12"/>
    </location>
</feature>
<feature type="region of interest" description="Disordered" evidence="1">
    <location>
        <begin position="1"/>
        <end position="56"/>
    </location>
</feature>
<organism evidence="2 3">
    <name type="scientific">Candidatus Methylocalor cossyra</name>
    <dbReference type="NCBI Taxonomy" id="3108543"/>
    <lineage>
        <taxon>Bacteria</taxon>
        <taxon>Pseudomonadati</taxon>
        <taxon>Pseudomonadota</taxon>
        <taxon>Gammaproteobacteria</taxon>
        <taxon>Methylococcales</taxon>
        <taxon>Methylococcaceae</taxon>
        <taxon>Candidatus Methylocalor</taxon>
    </lineage>
</organism>
<protein>
    <submittedName>
        <fullName evidence="2">Uncharacterized protein</fullName>
    </submittedName>
</protein>
<gene>
    <name evidence="2" type="ORF">MECH1_V1_1685</name>
</gene>
<accession>A0ABP1C8L6</accession>
<dbReference type="Proteomes" id="UP001497493">
    <property type="component" value="Chromosome"/>
</dbReference>